<dbReference type="AlphaFoldDB" id="A0A369UKS9"/>
<dbReference type="SUPFAM" id="SSF56322">
    <property type="entry name" value="ADC synthase"/>
    <property type="match status" value="1"/>
</dbReference>
<dbReference type="Gene3D" id="3.60.120.10">
    <property type="entry name" value="Anthranilate synthase"/>
    <property type="match status" value="1"/>
</dbReference>
<evidence type="ECO:0000256" key="3">
    <source>
        <dbReference type="ARBA" id="ARBA00022679"/>
    </source>
</evidence>
<feature type="domain" description="Chorismate-utilising enzyme C-terminal" evidence="6">
    <location>
        <begin position="430"/>
        <end position="684"/>
    </location>
</feature>
<feature type="domain" description="Glutamine amidotransferase" evidence="5">
    <location>
        <begin position="10"/>
        <end position="192"/>
    </location>
</feature>
<dbReference type="Pfam" id="PF00117">
    <property type="entry name" value="GATase"/>
    <property type="match status" value="1"/>
</dbReference>
<sequence length="719" mass="79563">MRQPTMSKTLLIDNYDSFTYNLAQLIAKATGQQPVIVRNNETSWDALSDQGYDRIVISPGPGRPQCSDDLGLSADVIVHATVPILGVCLGHQAIGHFFGATVGLAPEPIHGRQSNVKHGGNDLFEGIPSPFKATRYHSLTVTDLPPELEPTAWAEDGTLMALRHISRPIWGVQFHPESICTEHGERLIQNFFTLSAPDCKSAEDGAAQHHAATRPRERNGWIKWNNMRVHTRRCPGKLAPQDAFQALFGNGDKAFWLDSSRPNDTNARFSYFGDASGPYSEVLEYFSAKRKLKIHTRDHETQSAEDIFTYLERELTARRQSALQDCPFDFNGGYVGYFGYELKGELQGDHAHVSVTPDACWIFADRVLVYDHHEHEYWLLCLDAADGISAENLAWLENVHFTLSGMVRVPVSTSEPQPARLHNMRWRHSPEKYLDMIQRSKELIRQGETYEVCLTNELTAELVAEPLPIYMHLRTINAVPFGAYLRFGALSVLCASPELYIEVSRDGLVESKPIKGTAPRHQDPAEDQRVAEKLAGSVKDRSENLMIVDLLRNDLNRCCEVGSVHVPKIFQIESFATVHQLVSTIRGKLTSERSTVDCVRESFPGGSMTGAPKVRTMSILDQLEEGARGIYSGSLGYLALDGSAKLNIVIRTIVMAGTRVSIGAGGAIVALSDPEEELAEVMLKARAQIRVLQSAGIEAESMHAQIEPAKAADAMVAAK</sequence>
<dbReference type="Proteomes" id="UP000253782">
    <property type="component" value="Unassembled WGS sequence"/>
</dbReference>
<dbReference type="FunFam" id="3.40.50.880:FF:000003">
    <property type="entry name" value="Anthranilate synthase component II"/>
    <property type="match status" value="1"/>
</dbReference>
<dbReference type="GO" id="GO:0005737">
    <property type="term" value="C:cytoplasm"/>
    <property type="evidence" value="ECO:0007669"/>
    <property type="project" value="TreeGrafter"/>
</dbReference>
<proteinExistence type="inferred from homology"/>
<dbReference type="NCBIfam" id="TIGR00566">
    <property type="entry name" value="trpG_papA"/>
    <property type="match status" value="1"/>
</dbReference>
<evidence type="ECO:0000313" key="8">
    <source>
        <dbReference type="EMBL" id="RDD81372.1"/>
    </source>
</evidence>
<keyword evidence="4" id="KW-0315">Glutamine amidotransferase</keyword>
<evidence type="ECO:0000256" key="2">
    <source>
        <dbReference type="ARBA" id="ARBA00013139"/>
    </source>
</evidence>
<accession>A0A369UKS9</accession>
<evidence type="ECO:0000259" key="5">
    <source>
        <dbReference type="Pfam" id="PF00117"/>
    </source>
</evidence>
<comment type="similarity">
    <text evidence="1">In the C-terminal section; belongs to the anthranilate synthase component I family.</text>
</comment>
<comment type="caution">
    <text evidence="8">The sequence shown here is derived from an EMBL/GenBank/DDBJ whole genome shotgun (WGS) entry which is preliminary data.</text>
</comment>
<dbReference type="GO" id="GO:0009396">
    <property type="term" value="P:folic acid-containing compound biosynthetic process"/>
    <property type="evidence" value="ECO:0007669"/>
    <property type="project" value="InterPro"/>
</dbReference>
<dbReference type="GO" id="GO:0046820">
    <property type="term" value="F:4-amino-4-deoxychorismate synthase activity"/>
    <property type="evidence" value="ECO:0007669"/>
    <property type="project" value="UniProtKB-EC"/>
</dbReference>
<evidence type="ECO:0000256" key="4">
    <source>
        <dbReference type="ARBA" id="ARBA00022962"/>
    </source>
</evidence>
<dbReference type="EMBL" id="QQAH01000011">
    <property type="protein sequence ID" value="RDD81372.1"/>
    <property type="molecule type" value="Genomic_DNA"/>
</dbReference>
<keyword evidence="9" id="KW-1185">Reference proteome</keyword>
<evidence type="ECO:0000256" key="1">
    <source>
        <dbReference type="ARBA" id="ARBA00005970"/>
    </source>
</evidence>
<protein>
    <recommendedName>
        <fullName evidence="2">aminodeoxychorismate synthase</fullName>
        <ecNumber evidence="2">2.6.1.85</ecNumber>
    </recommendedName>
</protein>
<dbReference type="PRINTS" id="PR00099">
    <property type="entry name" value="CPSGATASE"/>
</dbReference>
<keyword evidence="8" id="KW-0032">Aminotransferase</keyword>
<dbReference type="PRINTS" id="PR00096">
    <property type="entry name" value="GATASE"/>
</dbReference>
<dbReference type="InterPro" id="IPR015890">
    <property type="entry name" value="Chorismate_C"/>
</dbReference>
<feature type="domain" description="Anthranilate synthase component I N-terminal" evidence="7">
    <location>
        <begin position="239"/>
        <end position="379"/>
    </location>
</feature>
<dbReference type="PANTHER" id="PTHR11236">
    <property type="entry name" value="AMINOBENZOATE/ANTHRANILATE SYNTHASE"/>
    <property type="match status" value="1"/>
</dbReference>
<dbReference type="CDD" id="cd01743">
    <property type="entry name" value="GATase1_Anthranilate_Synthase"/>
    <property type="match status" value="1"/>
</dbReference>
<evidence type="ECO:0000259" key="7">
    <source>
        <dbReference type="Pfam" id="PF04715"/>
    </source>
</evidence>
<dbReference type="InterPro" id="IPR005802">
    <property type="entry name" value="ADC_synth_comp_1"/>
</dbReference>
<dbReference type="SUPFAM" id="SSF52317">
    <property type="entry name" value="Class I glutamine amidotransferase-like"/>
    <property type="match status" value="1"/>
</dbReference>
<dbReference type="InterPro" id="IPR029062">
    <property type="entry name" value="Class_I_gatase-like"/>
</dbReference>
<evidence type="ECO:0000259" key="6">
    <source>
        <dbReference type="Pfam" id="PF00425"/>
    </source>
</evidence>
<dbReference type="NCBIfam" id="TIGR00553">
    <property type="entry name" value="pabB"/>
    <property type="match status" value="1"/>
</dbReference>
<dbReference type="GO" id="GO:0000162">
    <property type="term" value="P:L-tryptophan biosynthetic process"/>
    <property type="evidence" value="ECO:0007669"/>
    <property type="project" value="TreeGrafter"/>
</dbReference>
<dbReference type="InterPro" id="IPR017926">
    <property type="entry name" value="GATASE"/>
</dbReference>
<dbReference type="OrthoDB" id="9803598at2"/>
<dbReference type="InterPro" id="IPR006221">
    <property type="entry name" value="TrpG/PapA_dom"/>
</dbReference>
<dbReference type="Pfam" id="PF00425">
    <property type="entry name" value="Chorismate_bind"/>
    <property type="match status" value="1"/>
</dbReference>
<dbReference type="GO" id="GO:0008153">
    <property type="term" value="P:4-aminobenzoate biosynthetic process"/>
    <property type="evidence" value="ECO:0007669"/>
    <property type="project" value="TreeGrafter"/>
</dbReference>
<dbReference type="Pfam" id="PF04715">
    <property type="entry name" value="Anth_synt_I_N"/>
    <property type="match status" value="1"/>
</dbReference>
<dbReference type="InterPro" id="IPR006805">
    <property type="entry name" value="Anth_synth_I_N"/>
</dbReference>
<dbReference type="PRINTS" id="PR00097">
    <property type="entry name" value="ANTSNTHASEII"/>
</dbReference>
<dbReference type="PROSITE" id="PS51273">
    <property type="entry name" value="GATASE_TYPE_1"/>
    <property type="match status" value="1"/>
</dbReference>
<organism evidence="8 9">
    <name type="scientific">Dyella tabacisoli</name>
    <dbReference type="NCBI Taxonomy" id="2282381"/>
    <lineage>
        <taxon>Bacteria</taxon>
        <taxon>Pseudomonadati</taxon>
        <taxon>Pseudomonadota</taxon>
        <taxon>Gammaproteobacteria</taxon>
        <taxon>Lysobacterales</taxon>
        <taxon>Rhodanobacteraceae</taxon>
        <taxon>Dyella</taxon>
    </lineage>
</organism>
<dbReference type="EC" id="2.6.1.85" evidence="2"/>
<dbReference type="InterPro" id="IPR019999">
    <property type="entry name" value="Anth_synth_I-like"/>
</dbReference>
<gene>
    <name evidence="8" type="primary">pabB</name>
    <name evidence="8" type="ORF">DVJ77_13890</name>
</gene>
<dbReference type="InterPro" id="IPR005801">
    <property type="entry name" value="ADC_synthase"/>
</dbReference>
<dbReference type="Gene3D" id="3.40.50.880">
    <property type="match status" value="1"/>
</dbReference>
<dbReference type="PANTHER" id="PTHR11236:SF18">
    <property type="entry name" value="AMINODEOXYCHORISMATE SYNTHASE"/>
    <property type="match status" value="1"/>
</dbReference>
<evidence type="ECO:0000313" key="9">
    <source>
        <dbReference type="Proteomes" id="UP000253782"/>
    </source>
</evidence>
<keyword evidence="3 8" id="KW-0808">Transferase</keyword>
<name>A0A369UKS9_9GAMM</name>
<reference evidence="8 9" key="1">
    <citation type="submission" date="2018-07" db="EMBL/GenBank/DDBJ databases">
        <title>Dyella tabacisoli L4-6T, whole genome shotgun sequence.</title>
        <authorList>
            <person name="Zhou X.-K."/>
            <person name="Li W.-J."/>
            <person name="Duan Y.-Q."/>
        </authorList>
    </citation>
    <scope>NUCLEOTIDE SEQUENCE [LARGE SCALE GENOMIC DNA]</scope>
    <source>
        <strain evidence="8 9">L4-6</strain>
    </source>
</reference>